<accession>E7SCH7</accession>
<keyword evidence="2" id="KW-1185">Reference proteome</keyword>
<dbReference type="Proteomes" id="UP000002814">
    <property type="component" value="Unassembled WGS sequence"/>
</dbReference>
<sequence>MGDGTGADDTKFQHGSSFQSGIYWFHYIMFHPKKMEWAFLIGMEDRREGLLGRLMKILRKKV</sequence>
<organism evidence="1 2">
    <name type="scientific">Streptococcus australis ATCC 700641</name>
    <dbReference type="NCBI Taxonomy" id="888833"/>
    <lineage>
        <taxon>Bacteria</taxon>
        <taxon>Bacillati</taxon>
        <taxon>Bacillota</taxon>
        <taxon>Bacilli</taxon>
        <taxon>Lactobacillales</taxon>
        <taxon>Streptococcaceae</taxon>
        <taxon>Streptococcus</taxon>
    </lineage>
</organism>
<evidence type="ECO:0000313" key="1">
    <source>
        <dbReference type="EMBL" id="EFV98757.1"/>
    </source>
</evidence>
<dbReference type="AlphaFoldDB" id="E7SCH7"/>
<dbReference type="EMBL" id="AEQR01000020">
    <property type="protein sequence ID" value="EFV98757.1"/>
    <property type="molecule type" value="Genomic_DNA"/>
</dbReference>
<comment type="caution">
    <text evidence="1">The sequence shown here is derived from an EMBL/GenBank/DDBJ whole genome shotgun (WGS) entry which is preliminary data.</text>
</comment>
<protein>
    <submittedName>
        <fullName evidence="1">Uncharacterized protein</fullName>
    </submittedName>
</protein>
<proteinExistence type="predicted"/>
<dbReference type="HOGENOM" id="CLU_2902118_0_0_9"/>
<reference evidence="1 2" key="1">
    <citation type="submission" date="2010-12" db="EMBL/GenBank/DDBJ databases">
        <authorList>
            <person name="Muzny D."/>
            <person name="Qin X."/>
            <person name="Deng J."/>
            <person name="Jiang H."/>
            <person name="Liu Y."/>
            <person name="Qu J."/>
            <person name="Song X.-Z."/>
            <person name="Zhang L."/>
            <person name="Thornton R."/>
            <person name="Coyle M."/>
            <person name="Francisco L."/>
            <person name="Jackson L."/>
            <person name="Javaid M."/>
            <person name="Korchina V."/>
            <person name="Kovar C."/>
            <person name="Mata R."/>
            <person name="Mathew T."/>
            <person name="Ngo R."/>
            <person name="Nguyen L."/>
            <person name="Nguyen N."/>
            <person name="Okwuonu G."/>
            <person name="Ongeri F."/>
            <person name="Pham C."/>
            <person name="Simmons D."/>
            <person name="Wilczek-Boney K."/>
            <person name="Hale W."/>
            <person name="Jakkamsetti A."/>
            <person name="Pham P."/>
            <person name="Ruth R."/>
            <person name="San Lucas F."/>
            <person name="Warren J."/>
            <person name="Zhang J."/>
            <person name="Zhao Z."/>
            <person name="Zhou C."/>
            <person name="Zhu D."/>
            <person name="Lee S."/>
            <person name="Bess C."/>
            <person name="Blankenburg K."/>
            <person name="Forbes L."/>
            <person name="Fu Q."/>
            <person name="Gubbala S."/>
            <person name="Hirani K."/>
            <person name="Jayaseelan J.C."/>
            <person name="Lara F."/>
            <person name="Munidasa M."/>
            <person name="Palculict T."/>
            <person name="Patil S."/>
            <person name="Pu L.-L."/>
            <person name="Saada N."/>
            <person name="Tang L."/>
            <person name="Weissenberger G."/>
            <person name="Zhu Y."/>
            <person name="Hemphill L."/>
            <person name="Shang Y."/>
            <person name="Youmans B."/>
            <person name="Ayvaz T."/>
            <person name="Ross M."/>
            <person name="Santibanez J."/>
            <person name="Aqrawi P."/>
            <person name="Gross S."/>
            <person name="Joshi V."/>
            <person name="Fowler G."/>
            <person name="Nazareth L."/>
            <person name="Reid J."/>
            <person name="Worley K."/>
            <person name="Petrosino J."/>
            <person name="Highlander S."/>
            <person name="Gibbs R."/>
        </authorList>
    </citation>
    <scope>NUCLEOTIDE SEQUENCE [LARGE SCALE GENOMIC DNA]</scope>
    <source>
        <strain evidence="1 2">ATCC 700641</strain>
    </source>
</reference>
<gene>
    <name evidence="1" type="ORF">HMPREF9421_1669</name>
</gene>
<evidence type="ECO:0000313" key="2">
    <source>
        <dbReference type="Proteomes" id="UP000002814"/>
    </source>
</evidence>
<name>E7SCH7_9STRE</name>